<feature type="signal peptide" evidence="5">
    <location>
        <begin position="1"/>
        <end position="23"/>
    </location>
</feature>
<evidence type="ECO:0000256" key="2">
    <source>
        <dbReference type="ARBA" id="ARBA00022692"/>
    </source>
</evidence>
<dbReference type="RefSeq" id="WP_322539211.1">
    <property type="nucleotide sequence ID" value="NZ_JAOBTW010000007.1"/>
</dbReference>
<keyword evidence="4" id="KW-0472">Membrane</keyword>
<dbReference type="Proteomes" id="UP001292182">
    <property type="component" value="Unassembled WGS sequence"/>
</dbReference>
<feature type="chain" id="PRO_5046590649" evidence="5">
    <location>
        <begin position="24"/>
        <end position="384"/>
    </location>
</feature>
<sequence length="384" mass="41436">MIRFHHTALSLGLLGAFAVPAAAAWSLQNDFPIVAVKPGSSGRTLIRWEPGEIRCHGASVTGQPIRRPWNQLGWIGNQTQRALTIRFAIDPTGRPVSLTRETTGFVPLSDDVEPALAASRFAAQSAQQDCSVNYTMRTSPLAAADGQELMAYTVHPMSGRLPEEGWQRIREMGGDCLTNPQPQPLERHFPDFATITATPGVQDWSMVRYNVDAAGRTRGAALLAGTGNRALDAAAVKAIRESRFTKGVRTGCLYPYWRAAAKLPAPDMPESIRTTKVEGNCPDQHGWAVPPQLRFPEAYRRRSIEGWAVISYDVAPWGQTGNLKVIAAQPADGFGTQAVAMIRDAKLPPSKQGYTGCVDRVRFNMGPEASPGVGGEGVAPVPGT</sequence>
<evidence type="ECO:0000313" key="8">
    <source>
        <dbReference type="Proteomes" id="UP001292182"/>
    </source>
</evidence>
<keyword evidence="2" id="KW-0812">Transmembrane</keyword>
<feature type="domain" description="TonB C-terminal" evidence="6">
    <location>
        <begin position="177"/>
        <end position="278"/>
    </location>
</feature>
<comment type="subcellular location">
    <subcellularLocation>
        <location evidence="1">Membrane</location>
        <topology evidence="1">Single-pass membrane protein</topology>
    </subcellularLocation>
</comment>
<keyword evidence="3" id="KW-1133">Transmembrane helix</keyword>
<dbReference type="PROSITE" id="PS52015">
    <property type="entry name" value="TONB_CTD"/>
    <property type="match status" value="2"/>
</dbReference>
<dbReference type="SUPFAM" id="SSF74653">
    <property type="entry name" value="TolA/TonB C-terminal domain"/>
    <property type="match status" value="2"/>
</dbReference>
<proteinExistence type="predicted"/>
<evidence type="ECO:0000256" key="1">
    <source>
        <dbReference type="ARBA" id="ARBA00004167"/>
    </source>
</evidence>
<organism evidence="7 8">
    <name type="scientific">Sphingomonas sanguinis</name>
    <dbReference type="NCBI Taxonomy" id="33051"/>
    <lineage>
        <taxon>Bacteria</taxon>
        <taxon>Pseudomonadati</taxon>
        <taxon>Pseudomonadota</taxon>
        <taxon>Alphaproteobacteria</taxon>
        <taxon>Sphingomonadales</taxon>
        <taxon>Sphingomonadaceae</taxon>
        <taxon>Sphingomonas</taxon>
    </lineage>
</organism>
<protein>
    <submittedName>
        <fullName evidence="7">TonB family protein</fullName>
    </submittedName>
</protein>
<evidence type="ECO:0000259" key="6">
    <source>
        <dbReference type="PROSITE" id="PS52015"/>
    </source>
</evidence>
<comment type="caution">
    <text evidence="7">The sequence shown here is derived from an EMBL/GenBank/DDBJ whole genome shotgun (WGS) entry which is preliminary data.</text>
</comment>
<dbReference type="EMBL" id="JAOBTW010000007">
    <property type="protein sequence ID" value="MDZ7282103.1"/>
    <property type="molecule type" value="Genomic_DNA"/>
</dbReference>
<dbReference type="Gene3D" id="3.30.1150.10">
    <property type="match status" value="1"/>
</dbReference>
<dbReference type="Gene3D" id="3.30.2420.10">
    <property type="entry name" value="TonB"/>
    <property type="match status" value="1"/>
</dbReference>
<name>A0ABU5LQ77_9SPHN</name>
<accession>A0ABU5LQ77</accession>
<dbReference type="Pfam" id="PF03544">
    <property type="entry name" value="TonB_C"/>
    <property type="match status" value="1"/>
</dbReference>
<keyword evidence="5" id="KW-0732">Signal</keyword>
<dbReference type="NCBIfam" id="TIGR01352">
    <property type="entry name" value="tonB_Cterm"/>
    <property type="match status" value="1"/>
</dbReference>
<evidence type="ECO:0000256" key="4">
    <source>
        <dbReference type="ARBA" id="ARBA00023136"/>
    </source>
</evidence>
<keyword evidence="8" id="KW-1185">Reference proteome</keyword>
<evidence type="ECO:0000256" key="5">
    <source>
        <dbReference type="SAM" id="SignalP"/>
    </source>
</evidence>
<evidence type="ECO:0000256" key="3">
    <source>
        <dbReference type="ARBA" id="ARBA00022989"/>
    </source>
</evidence>
<reference evidence="8" key="1">
    <citation type="submission" date="2023-07" db="EMBL/GenBank/DDBJ databases">
        <title>Whole genome sequence analysis of rice epiphytic Sphingomonas sanguinis OsEp_Plm_15B2.</title>
        <authorList>
            <person name="Sahu K.P."/>
            <person name="Asharani P."/>
            <person name="Reddy B."/>
            <person name="Kumar A."/>
        </authorList>
    </citation>
    <scope>NUCLEOTIDE SEQUENCE [LARGE SCALE GENOMIC DNA]</scope>
    <source>
        <strain evidence="8">OsEp_Plm_15B2</strain>
    </source>
</reference>
<evidence type="ECO:0000313" key="7">
    <source>
        <dbReference type="EMBL" id="MDZ7282103.1"/>
    </source>
</evidence>
<gene>
    <name evidence="7" type="ORF">N4G62_08700</name>
</gene>
<feature type="domain" description="TonB C-terminal" evidence="6">
    <location>
        <begin position="280"/>
        <end position="372"/>
    </location>
</feature>
<dbReference type="InterPro" id="IPR006260">
    <property type="entry name" value="TonB/TolA_C"/>
</dbReference>
<dbReference type="InterPro" id="IPR037682">
    <property type="entry name" value="TonB_C"/>
</dbReference>